<evidence type="ECO:0000256" key="1">
    <source>
        <dbReference type="ARBA" id="ARBA00009437"/>
    </source>
</evidence>
<dbReference type="GO" id="GO:0006351">
    <property type="term" value="P:DNA-templated transcription"/>
    <property type="evidence" value="ECO:0007669"/>
    <property type="project" value="TreeGrafter"/>
</dbReference>
<feature type="domain" description="HTH lysR-type" evidence="5">
    <location>
        <begin position="6"/>
        <end position="63"/>
    </location>
</feature>
<dbReference type="EMBL" id="FWFQ01000047">
    <property type="protein sequence ID" value="SLN68153.1"/>
    <property type="molecule type" value="Genomic_DNA"/>
</dbReference>
<keyword evidence="4" id="KW-0804">Transcription</keyword>
<evidence type="ECO:0000256" key="3">
    <source>
        <dbReference type="ARBA" id="ARBA00023125"/>
    </source>
</evidence>
<dbReference type="PRINTS" id="PR00039">
    <property type="entry name" value="HTHLYSR"/>
</dbReference>
<dbReference type="InterPro" id="IPR036388">
    <property type="entry name" value="WH-like_DNA-bd_sf"/>
</dbReference>
<dbReference type="SUPFAM" id="SSF46785">
    <property type="entry name" value="Winged helix' DNA-binding domain"/>
    <property type="match status" value="1"/>
</dbReference>
<keyword evidence="7" id="KW-1185">Reference proteome</keyword>
<sequence length="315" mass="34670">MPDRLPPLTALRAFEAAARHLSFAKAAEELNVTPAALSFQIKSLEAHFGQPLFLRLNRAVELTAAGKALSPGTTEGFDRLAAAWRSARRLSESNTLSVTAGPAFTAKWLAPRLFQFAQDHPEIELRFAATLKIVDLARDDVDVAIRFGRGPDVGLHSRPLAQEWLTPVMTPELHRRYPTVESLKSAPLLHDDSIAFLDPPCDWAAWFRAVGEDFAPTRGARFTQADHAIDAALNGAGVVLGRRGFIVKDIAEGRLVAPFRTALAIDAHFRFVCLPGTEDRPAIRAFHDWIIAEIAKLAHISEEFTFVDVKDVSPK</sequence>
<organism evidence="6 7">
    <name type="scientific">Pseudoruegeria aquimaris</name>
    <dbReference type="NCBI Taxonomy" id="393663"/>
    <lineage>
        <taxon>Bacteria</taxon>
        <taxon>Pseudomonadati</taxon>
        <taxon>Pseudomonadota</taxon>
        <taxon>Alphaproteobacteria</taxon>
        <taxon>Rhodobacterales</taxon>
        <taxon>Roseobacteraceae</taxon>
        <taxon>Pseudoruegeria</taxon>
    </lineage>
</organism>
<dbReference type="SUPFAM" id="SSF53850">
    <property type="entry name" value="Periplasmic binding protein-like II"/>
    <property type="match status" value="1"/>
</dbReference>
<keyword evidence="3" id="KW-0238">DNA-binding</keyword>
<gene>
    <name evidence="6" type="primary">gcvA_3</name>
    <name evidence="6" type="ORF">PSA7680_03602</name>
</gene>
<dbReference type="InterPro" id="IPR036390">
    <property type="entry name" value="WH_DNA-bd_sf"/>
</dbReference>
<evidence type="ECO:0000256" key="2">
    <source>
        <dbReference type="ARBA" id="ARBA00023015"/>
    </source>
</evidence>
<dbReference type="GO" id="GO:0043565">
    <property type="term" value="F:sequence-specific DNA binding"/>
    <property type="evidence" value="ECO:0007669"/>
    <property type="project" value="TreeGrafter"/>
</dbReference>
<evidence type="ECO:0000313" key="7">
    <source>
        <dbReference type="Proteomes" id="UP000193409"/>
    </source>
</evidence>
<dbReference type="OrthoDB" id="9813056at2"/>
<dbReference type="Pfam" id="PF00126">
    <property type="entry name" value="HTH_1"/>
    <property type="match status" value="1"/>
</dbReference>
<dbReference type="Proteomes" id="UP000193409">
    <property type="component" value="Unassembled WGS sequence"/>
</dbReference>
<dbReference type="Gene3D" id="1.10.10.10">
    <property type="entry name" value="Winged helix-like DNA-binding domain superfamily/Winged helix DNA-binding domain"/>
    <property type="match status" value="1"/>
</dbReference>
<dbReference type="PANTHER" id="PTHR30537:SF26">
    <property type="entry name" value="GLYCINE CLEAVAGE SYSTEM TRANSCRIPTIONAL ACTIVATOR"/>
    <property type="match status" value="1"/>
</dbReference>
<protein>
    <submittedName>
        <fullName evidence="6">Glycine cleavage system transcriptional activator</fullName>
    </submittedName>
</protein>
<dbReference type="Pfam" id="PF03466">
    <property type="entry name" value="LysR_substrate"/>
    <property type="match status" value="1"/>
</dbReference>
<dbReference type="AlphaFoldDB" id="A0A1Y5TRQ6"/>
<dbReference type="PROSITE" id="PS50931">
    <property type="entry name" value="HTH_LYSR"/>
    <property type="match status" value="1"/>
</dbReference>
<proteinExistence type="inferred from homology"/>
<dbReference type="CDD" id="cd08432">
    <property type="entry name" value="PBP2_GcdR_TrpI_HvrB_AmpR_like"/>
    <property type="match status" value="1"/>
</dbReference>
<evidence type="ECO:0000259" key="5">
    <source>
        <dbReference type="PROSITE" id="PS50931"/>
    </source>
</evidence>
<dbReference type="RefSeq" id="WP_085870066.1">
    <property type="nucleotide sequence ID" value="NZ_FWFQ01000047.1"/>
</dbReference>
<reference evidence="6 7" key="1">
    <citation type="submission" date="2017-03" db="EMBL/GenBank/DDBJ databases">
        <authorList>
            <person name="Afonso C.L."/>
            <person name="Miller P.J."/>
            <person name="Scott M.A."/>
            <person name="Spackman E."/>
            <person name="Goraichik I."/>
            <person name="Dimitrov K.M."/>
            <person name="Suarez D.L."/>
            <person name="Swayne D.E."/>
        </authorList>
    </citation>
    <scope>NUCLEOTIDE SEQUENCE [LARGE SCALE GENOMIC DNA]</scope>
    <source>
        <strain evidence="6 7">CECT 7680</strain>
    </source>
</reference>
<dbReference type="PANTHER" id="PTHR30537">
    <property type="entry name" value="HTH-TYPE TRANSCRIPTIONAL REGULATOR"/>
    <property type="match status" value="1"/>
</dbReference>
<evidence type="ECO:0000256" key="4">
    <source>
        <dbReference type="ARBA" id="ARBA00023163"/>
    </source>
</evidence>
<keyword evidence="2" id="KW-0805">Transcription regulation</keyword>
<name>A0A1Y5TRQ6_9RHOB</name>
<evidence type="ECO:0000313" key="6">
    <source>
        <dbReference type="EMBL" id="SLN68153.1"/>
    </source>
</evidence>
<dbReference type="InterPro" id="IPR000847">
    <property type="entry name" value="LysR_HTH_N"/>
</dbReference>
<dbReference type="Gene3D" id="3.40.190.10">
    <property type="entry name" value="Periplasmic binding protein-like II"/>
    <property type="match status" value="2"/>
</dbReference>
<dbReference type="InterPro" id="IPR058163">
    <property type="entry name" value="LysR-type_TF_proteobact-type"/>
</dbReference>
<dbReference type="InterPro" id="IPR005119">
    <property type="entry name" value="LysR_subst-bd"/>
</dbReference>
<accession>A0A1Y5TRQ6</accession>
<comment type="similarity">
    <text evidence="1">Belongs to the LysR transcriptional regulatory family.</text>
</comment>
<dbReference type="NCBIfam" id="NF008352">
    <property type="entry name" value="PRK11139.1"/>
    <property type="match status" value="1"/>
</dbReference>
<dbReference type="GO" id="GO:0003700">
    <property type="term" value="F:DNA-binding transcription factor activity"/>
    <property type="evidence" value="ECO:0007669"/>
    <property type="project" value="InterPro"/>
</dbReference>